<keyword evidence="5 6" id="KW-0472">Membrane</keyword>
<feature type="transmembrane region" description="Helical" evidence="6">
    <location>
        <begin position="139"/>
        <end position="158"/>
    </location>
</feature>
<dbReference type="InterPro" id="IPR012506">
    <property type="entry name" value="TMEM86B-like"/>
</dbReference>
<dbReference type="RefSeq" id="WP_322132997.1">
    <property type="nucleotide sequence ID" value="NZ_CP085036.1"/>
</dbReference>
<name>A0ABT6KLS2_9MICO</name>
<dbReference type="Proteomes" id="UP001160142">
    <property type="component" value="Unassembled WGS sequence"/>
</dbReference>
<comment type="subcellular location">
    <subcellularLocation>
        <location evidence="1">Membrane</location>
        <topology evidence="1">Multi-pass membrane protein</topology>
    </subcellularLocation>
</comment>
<feature type="transmembrane region" description="Helical" evidence="6">
    <location>
        <begin position="36"/>
        <end position="54"/>
    </location>
</feature>
<feature type="transmembrane region" description="Helical" evidence="6">
    <location>
        <begin position="61"/>
        <end position="79"/>
    </location>
</feature>
<keyword evidence="8" id="KW-1185">Reference proteome</keyword>
<accession>A0ABT6KLS2</accession>
<evidence type="ECO:0000256" key="5">
    <source>
        <dbReference type="ARBA" id="ARBA00023136"/>
    </source>
</evidence>
<comment type="caution">
    <text evidence="7">The sequence shown here is derived from an EMBL/GenBank/DDBJ whole genome shotgun (WGS) entry which is preliminary data.</text>
</comment>
<keyword evidence="3 6" id="KW-0812">Transmembrane</keyword>
<evidence type="ECO:0000256" key="4">
    <source>
        <dbReference type="ARBA" id="ARBA00022989"/>
    </source>
</evidence>
<gene>
    <name evidence="7" type="ORF">M2152_000837</name>
</gene>
<comment type="similarity">
    <text evidence="2">Belongs to the TMEM86 family.</text>
</comment>
<protein>
    <submittedName>
        <fullName evidence="7">Membrane protein YhhN</fullName>
    </submittedName>
</protein>
<feature type="transmembrane region" description="Helical" evidence="6">
    <location>
        <begin position="194"/>
        <end position="212"/>
    </location>
</feature>
<reference evidence="7 8" key="1">
    <citation type="submission" date="2023-04" db="EMBL/GenBank/DDBJ databases">
        <title>Genome Encyclopedia of Bacteria and Archaea VI: Functional Genomics of Type Strains.</title>
        <authorList>
            <person name="Whitman W."/>
        </authorList>
    </citation>
    <scope>NUCLEOTIDE SEQUENCE [LARGE SCALE GENOMIC DNA]</scope>
    <source>
        <strain evidence="7 8">SG_E_30_P1</strain>
    </source>
</reference>
<feature type="transmembrane region" description="Helical" evidence="6">
    <location>
        <begin position="116"/>
        <end position="133"/>
    </location>
</feature>
<keyword evidence="4 6" id="KW-1133">Transmembrane helix</keyword>
<evidence type="ECO:0000256" key="2">
    <source>
        <dbReference type="ARBA" id="ARBA00007375"/>
    </source>
</evidence>
<dbReference type="Pfam" id="PF07947">
    <property type="entry name" value="YhhN"/>
    <property type="match status" value="1"/>
</dbReference>
<sequence length="224" mass="24059">MASSIPRSRTLAFGPFVIVAIVHLVTLGLLLLPVAYWAKVSVMPALLLALLVAVPRRRSEIALWAALALVFASVGDALLRDPGEAGFLIGLGAFVLTHVAYLVLFLRPLRRRRPPLGALGYAVWLIALLVLLVPHTGALTVAVVFYGALVCAVATAALGTTPIIAVGAFLFLVSDSLLALRLFVPGFEFWQQDVIIMTFYIGGQGLIVLGAVREAWRRERALPN</sequence>
<evidence type="ECO:0000313" key="7">
    <source>
        <dbReference type="EMBL" id="MDH6180655.1"/>
    </source>
</evidence>
<organism evidence="7 8">
    <name type="scientific">Antiquaquibacter oligotrophicus</name>
    <dbReference type="NCBI Taxonomy" id="2880260"/>
    <lineage>
        <taxon>Bacteria</taxon>
        <taxon>Bacillati</taxon>
        <taxon>Actinomycetota</taxon>
        <taxon>Actinomycetes</taxon>
        <taxon>Micrococcales</taxon>
        <taxon>Microbacteriaceae</taxon>
        <taxon>Antiquaquibacter</taxon>
    </lineage>
</organism>
<evidence type="ECO:0000313" key="8">
    <source>
        <dbReference type="Proteomes" id="UP001160142"/>
    </source>
</evidence>
<feature type="transmembrane region" description="Helical" evidence="6">
    <location>
        <begin position="163"/>
        <end position="182"/>
    </location>
</feature>
<evidence type="ECO:0000256" key="3">
    <source>
        <dbReference type="ARBA" id="ARBA00022692"/>
    </source>
</evidence>
<feature type="transmembrane region" description="Helical" evidence="6">
    <location>
        <begin position="12"/>
        <end position="30"/>
    </location>
</feature>
<evidence type="ECO:0000256" key="1">
    <source>
        <dbReference type="ARBA" id="ARBA00004141"/>
    </source>
</evidence>
<dbReference type="EMBL" id="JARXVQ010000001">
    <property type="protein sequence ID" value="MDH6180655.1"/>
    <property type="molecule type" value="Genomic_DNA"/>
</dbReference>
<feature type="transmembrane region" description="Helical" evidence="6">
    <location>
        <begin position="85"/>
        <end position="104"/>
    </location>
</feature>
<evidence type="ECO:0000256" key="6">
    <source>
        <dbReference type="SAM" id="Phobius"/>
    </source>
</evidence>
<proteinExistence type="inferred from homology"/>
<dbReference type="PANTHER" id="PTHR31885:SF6">
    <property type="entry name" value="GH04784P"/>
    <property type="match status" value="1"/>
</dbReference>
<dbReference type="PANTHER" id="PTHR31885">
    <property type="entry name" value="GH04784P"/>
    <property type="match status" value="1"/>
</dbReference>